<evidence type="ECO:0000313" key="4">
    <source>
        <dbReference type="Proteomes" id="UP000245056"/>
    </source>
</evidence>
<accession>A0A2U2D082</accession>
<protein>
    <submittedName>
        <fullName evidence="1">IS30 family transposase</fullName>
    </submittedName>
</protein>
<sequence length="33" mass="3743">NRVVAKINLRPRKRLGWKTPYEVYAGVSVALMG</sequence>
<dbReference type="AlphaFoldDB" id="A0A2U2D082"/>
<evidence type="ECO:0000313" key="1">
    <source>
        <dbReference type="EMBL" id="PWE38605.1"/>
    </source>
</evidence>
<evidence type="ECO:0000313" key="2">
    <source>
        <dbReference type="EMBL" id="PWE38783.1"/>
    </source>
</evidence>
<proteinExistence type="predicted"/>
<dbReference type="EMBL" id="QFAW01000069">
    <property type="protein sequence ID" value="PWE38783.1"/>
    <property type="molecule type" value="Genomic_DNA"/>
</dbReference>
<evidence type="ECO:0000313" key="3">
    <source>
        <dbReference type="EMBL" id="PWE43651.1"/>
    </source>
</evidence>
<comment type="caution">
    <text evidence="1">The sequence shown here is derived from an EMBL/GenBank/DDBJ whole genome shotgun (WGS) entry which is preliminary data.</text>
</comment>
<name>A0A2U2D082_9PSED</name>
<dbReference type="EMBL" id="QFAW01000077">
    <property type="protein sequence ID" value="PWE38605.1"/>
    <property type="molecule type" value="Genomic_DNA"/>
</dbReference>
<dbReference type="Proteomes" id="UP000245056">
    <property type="component" value="Unassembled WGS sequence"/>
</dbReference>
<reference evidence="1 4" key="1">
    <citation type="submission" date="2018-05" db="EMBL/GenBank/DDBJ databases">
        <title>Genome sequences of two Antarctic strains of Pseudomonas prosekii: insights into adaptation to extreme conditions.</title>
        <authorList>
            <person name="Snopkova K."/>
            <person name="Dufkova K."/>
            <person name="Cejkova D."/>
            <person name="Sedlacek I."/>
            <person name="Smajs D."/>
        </authorList>
    </citation>
    <scope>NUCLEOTIDE SEQUENCE [LARGE SCALE GENOMIC DNA]</scope>
    <source>
        <strain evidence="1 4">P2673</strain>
    </source>
</reference>
<organism evidence="1 4">
    <name type="scientific">Pseudomonas prosekii</name>
    <dbReference type="NCBI Taxonomy" id="1148509"/>
    <lineage>
        <taxon>Bacteria</taxon>
        <taxon>Pseudomonadati</taxon>
        <taxon>Pseudomonadota</taxon>
        <taxon>Gammaproteobacteria</taxon>
        <taxon>Pseudomonadales</taxon>
        <taxon>Pseudomonadaceae</taxon>
        <taxon>Pseudomonas</taxon>
    </lineage>
</organism>
<feature type="non-terminal residue" evidence="1">
    <location>
        <position position="1"/>
    </location>
</feature>
<dbReference type="EMBL" id="QFAW01000019">
    <property type="protein sequence ID" value="PWE43651.1"/>
    <property type="molecule type" value="Genomic_DNA"/>
</dbReference>
<gene>
    <name evidence="3" type="ORF">C9I49_15170</name>
    <name evidence="2" type="ORF">C9I49_27470</name>
    <name evidence="1" type="ORF">C9I49_27780</name>
</gene>